<sequence length="64" mass="7170">MSKVITISTEQEFDRILSSNPGKLVVVDFNAEWCGPCKMISPIFDRLSSTYTNVVFLSVNVDQV</sequence>
<proteinExistence type="predicted"/>
<dbReference type="CDD" id="cd02947">
    <property type="entry name" value="TRX_family"/>
    <property type="match status" value="1"/>
</dbReference>
<evidence type="ECO:0000256" key="1">
    <source>
        <dbReference type="ARBA" id="ARBA00023157"/>
    </source>
</evidence>
<dbReference type="EMBL" id="ML006847">
    <property type="protein sequence ID" value="RKP16200.1"/>
    <property type="molecule type" value="Genomic_DNA"/>
</dbReference>
<evidence type="ECO:0000259" key="2">
    <source>
        <dbReference type="Pfam" id="PF00085"/>
    </source>
</evidence>
<dbReference type="InterPro" id="IPR013766">
    <property type="entry name" value="Thioredoxin_domain"/>
</dbReference>
<feature type="non-terminal residue" evidence="3">
    <location>
        <position position="64"/>
    </location>
</feature>
<gene>
    <name evidence="3" type="ORF">ROZALSC1DRAFT_17882</name>
</gene>
<reference evidence="4" key="1">
    <citation type="journal article" date="2018" name="Nat. Microbiol.">
        <title>Leveraging single-cell genomics to expand the fungal tree of life.</title>
        <authorList>
            <person name="Ahrendt S.R."/>
            <person name="Quandt C.A."/>
            <person name="Ciobanu D."/>
            <person name="Clum A."/>
            <person name="Salamov A."/>
            <person name="Andreopoulos B."/>
            <person name="Cheng J.F."/>
            <person name="Woyke T."/>
            <person name="Pelin A."/>
            <person name="Henrissat B."/>
            <person name="Reynolds N.K."/>
            <person name="Benny G.L."/>
            <person name="Smith M.E."/>
            <person name="James T.Y."/>
            <person name="Grigoriev I.V."/>
        </authorList>
    </citation>
    <scope>NUCLEOTIDE SEQUENCE [LARGE SCALE GENOMIC DNA]</scope>
    <source>
        <strain evidence="4">CSF55</strain>
    </source>
</reference>
<dbReference type="SUPFAM" id="SSF52833">
    <property type="entry name" value="Thioredoxin-like"/>
    <property type="match status" value="1"/>
</dbReference>
<keyword evidence="1" id="KW-1015">Disulfide bond</keyword>
<accession>A0A4P9YDD1</accession>
<feature type="domain" description="Thioredoxin" evidence="2">
    <location>
        <begin position="6"/>
        <end position="63"/>
    </location>
</feature>
<dbReference type="Proteomes" id="UP000281549">
    <property type="component" value="Unassembled WGS sequence"/>
</dbReference>
<evidence type="ECO:0000313" key="4">
    <source>
        <dbReference type="Proteomes" id="UP000281549"/>
    </source>
</evidence>
<dbReference type="AlphaFoldDB" id="A0A4P9YDD1"/>
<name>A0A4P9YDD1_ROZAC</name>
<evidence type="ECO:0000313" key="3">
    <source>
        <dbReference type="EMBL" id="RKP16200.1"/>
    </source>
</evidence>
<dbReference type="Pfam" id="PF00085">
    <property type="entry name" value="Thioredoxin"/>
    <property type="match status" value="1"/>
</dbReference>
<organism evidence="3 4">
    <name type="scientific">Rozella allomycis (strain CSF55)</name>
    <dbReference type="NCBI Taxonomy" id="988480"/>
    <lineage>
        <taxon>Eukaryota</taxon>
        <taxon>Fungi</taxon>
        <taxon>Fungi incertae sedis</taxon>
        <taxon>Cryptomycota</taxon>
        <taxon>Cryptomycota incertae sedis</taxon>
        <taxon>Rozella</taxon>
    </lineage>
</organism>
<dbReference type="Gene3D" id="3.40.30.10">
    <property type="entry name" value="Glutaredoxin"/>
    <property type="match status" value="1"/>
</dbReference>
<dbReference type="PANTHER" id="PTHR46115">
    <property type="entry name" value="THIOREDOXIN-LIKE PROTEIN 1"/>
    <property type="match status" value="1"/>
</dbReference>
<protein>
    <submittedName>
        <fullName evidence="3">Thioredoxin domain-containing protein</fullName>
    </submittedName>
</protein>
<dbReference type="InterPro" id="IPR036249">
    <property type="entry name" value="Thioredoxin-like_sf"/>
</dbReference>